<evidence type="ECO:0000313" key="2">
    <source>
        <dbReference type="Proteomes" id="UP000589520"/>
    </source>
</evidence>
<comment type="caution">
    <text evidence="1">The sequence shown here is derived from an EMBL/GenBank/DDBJ whole genome shotgun (WGS) entry which is preliminary data.</text>
</comment>
<dbReference type="AlphaFoldDB" id="A0A7Y9PHP9"/>
<accession>A0A7Y9PHP9</accession>
<dbReference type="EMBL" id="JACCCW010000002">
    <property type="protein sequence ID" value="NYF80107.1"/>
    <property type="molecule type" value="Genomic_DNA"/>
</dbReference>
<reference evidence="1 2" key="1">
    <citation type="submission" date="2020-07" db="EMBL/GenBank/DDBJ databases">
        <title>Genomic Encyclopedia of Type Strains, Phase IV (KMG-V): Genome sequencing to study the core and pangenomes of soil and plant-associated prokaryotes.</title>
        <authorList>
            <person name="Whitman W."/>
        </authorList>
    </citation>
    <scope>NUCLEOTIDE SEQUENCE [LARGE SCALE GENOMIC DNA]</scope>
    <source>
        <strain evidence="1 2">X4EP2</strain>
    </source>
</reference>
<organism evidence="1 2">
    <name type="scientific">Granulicella arctica</name>
    <dbReference type="NCBI Taxonomy" id="940613"/>
    <lineage>
        <taxon>Bacteria</taxon>
        <taxon>Pseudomonadati</taxon>
        <taxon>Acidobacteriota</taxon>
        <taxon>Terriglobia</taxon>
        <taxon>Terriglobales</taxon>
        <taxon>Acidobacteriaceae</taxon>
        <taxon>Granulicella</taxon>
    </lineage>
</organism>
<sequence length="42" mass="4706">MGGWTGAEELNVILWKDAMGDVAVVASLTERRKNRKKDDDDD</sequence>
<proteinExistence type="predicted"/>
<protein>
    <submittedName>
        <fullName evidence="1">Uncharacterized protein</fullName>
    </submittedName>
</protein>
<keyword evidence="2" id="KW-1185">Reference proteome</keyword>
<gene>
    <name evidence="1" type="ORF">HDF17_002427</name>
</gene>
<dbReference type="Proteomes" id="UP000589520">
    <property type="component" value="Unassembled WGS sequence"/>
</dbReference>
<name>A0A7Y9PHP9_9BACT</name>
<evidence type="ECO:0000313" key="1">
    <source>
        <dbReference type="EMBL" id="NYF80107.1"/>
    </source>
</evidence>